<feature type="domain" description="Glycosyl hydrolase 94 catalytic" evidence="6">
    <location>
        <begin position="2337"/>
        <end position="2761"/>
    </location>
</feature>
<dbReference type="InterPro" id="IPR037018">
    <property type="entry name" value="GH65_N"/>
</dbReference>
<dbReference type="InterPro" id="IPR011013">
    <property type="entry name" value="Gal_mutarotase_sf_dom"/>
</dbReference>
<keyword evidence="1" id="KW-0328">Glycosyltransferase</keyword>
<feature type="domain" description="Glycosyl hydrolase 94 supersandwich" evidence="4">
    <location>
        <begin position="1547"/>
        <end position="1822"/>
    </location>
</feature>
<accession>A0ABU5E276</accession>
<dbReference type="PANTHER" id="PTHR37469:SF2">
    <property type="entry name" value="CELLOBIONIC ACID PHOSPHORYLASE"/>
    <property type="match status" value="1"/>
</dbReference>
<dbReference type="InterPro" id="IPR010383">
    <property type="entry name" value="Glyco_hydrolase_94_b-supersand"/>
</dbReference>
<evidence type="ECO:0000259" key="4">
    <source>
        <dbReference type="Pfam" id="PF06165"/>
    </source>
</evidence>
<dbReference type="InterPro" id="IPR019282">
    <property type="entry name" value="Glycoamylase-like_cons_dom"/>
</dbReference>
<reference evidence="7 8" key="1">
    <citation type="journal article" date="2013" name="Antonie Van Leeuwenhoek">
        <title>Dongia rigui sp. nov., isolated from freshwater of a large wetland in Korea.</title>
        <authorList>
            <person name="Baik K.S."/>
            <person name="Hwang Y.M."/>
            <person name="Choi J.S."/>
            <person name="Kwon J."/>
            <person name="Seong C.N."/>
        </authorList>
    </citation>
    <scope>NUCLEOTIDE SEQUENCE [LARGE SCALE GENOMIC DNA]</scope>
    <source>
        <strain evidence="7 8">04SU4-P</strain>
    </source>
</reference>
<dbReference type="InterPro" id="IPR037820">
    <property type="entry name" value="GH94N_NdvB"/>
</dbReference>
<dbReference type="CDD" id="cd11756">
    <property type="entry name" value="GH94N_ChvB_NdvB_1_like"/>
    <property type="match status" value="1"/>
</dbReference>
<dbReference type="Gene3D" id="1.50.10.10">
    <property type="match status" value="1"/>
</dbReference>
<keyword evidence="3" id="KW-0472">Membrane</keyword>
<dbReference type="Proteomes" id="UP001271769">
    <property type="component" value="Unassembled WGS sequence"/>
</dbReference>
<dbReference type="InterPro" id="IPR008928">
    <property type="entry name" value="6-hairpin_glycosidase_sf"/>
</dbReference>
<name>A0ABU5E276_9PROT</name>
<dbReference type="InterPro" id="IPR033432">
    <property type="entry name" value="GH94_catalytic"/>
</dbReference>
<dbReference type="Gene3D" id="2.70.98.40">
    <property type="entry name" value="Glycoside hydrolase, family 65, N-terminal domain"/>
    <property type="match status" value="2"/>
</dbReference>
<organism evidence="7 8">
    <name type="scientific">Dongia rigui</name>
    <dbReference type="NCBI Taxonomy" id="940149"/>
    <lineage>
        <taxon>Bacteria</taxon>
        <taxon>Pseudomonadati</taxon>
        <taxon>Pseudomonadota</taxon>
        <taxon>Alphaproteobacteria</taxon>
        <taxon>Rhodospirillales</taxon>
        <taxon>Dongiaceae</taxon>
        <taxon>Dongia</taxon>
    </lineage>
</organism>
<feature type="transmembrane region" description="Helical" evidence="3">
    <location>
        <begin position="956"/>
        <end position="986"/>
    </location>
</feature>
<dbReference type="Pfam" id="PF10091">
    <property type="entry name" value="Glycoamylase"/>
    <property type="match status" value="1"/>
</dbReference>
<dbReference type="SUPFAM" id="SSF74650">
    <property type="entry name" value="Galactose mutarotase-like"/>
    <property type="match status" value="2"/>
</dbReference>
<dbReference type="CDD" id="cd11753">
    <property type="entry name" value="GH94N_ChvB_NdvB_2_like"/>
    <property type="match status" value="1"/>
</dbReference>
<dbReference type="SUPFAM" id="SSF48208">
    <property type="entry name" value="Six-hairpin glycosidases"/>
    <property type="match status" value="1"/>
</dbReference>
<evidence type="ECO:0000256" key="3">
    <source>
        <dbReference type="SAM" id="Phobius"/>
    </source>
</evidence>
<dbReference type="RefSeq" id="WP_320502172.1">
    <property type="nucleotide sequence ID" value="NZ_JAXCLX010000003.1"/>
</dbReference>
<evidence type="ECO:0000259" key="5">
    <source>
        <dbReference type="Pfam" id="PF10091"/>
    </source>
</evidence>
<feature type="domain" description="Glycosyl hydrolase 94 supersandwich" evidence="4">
    <location>
        <begin position="2053"/>
        <end position="2324"/>
    </location>
</feature>
<keyword evidence="3" id="KW-0812">Transmembrane</keyword>
<evidence type="ECO:0000256" key="1">
    <source>
        <dbReference type="ARBA" id="ARBA00022676"/>
    </source>
</evidence>
<dbReference type="InterPro" id="IPR052047">
    <property type="entry name" value="GH94_Enzymes"/>
</dbReference>
<comment type="caution">
    <text evidence="7">The sequence shown here is derived from an EMBL/GenBank/DDBJ whole genome shotgun (WGS) entry which is preliminary data.</text>
</comment>
<dbReference type="SMART" id="SM01068">
    <property type="entry name" value="CBM_X"/>
    <property type="match status" value="2"/>
</dbReference>
<dbReference type="Gene3D" id="1.50.10.140">
    <property type="match status" value="1"/>
</dbReference>
<sequence length="2840" mass="313351">MIASFLTSFRTVSSYSPWDSDVPIREELFSVDRLEQHAETLAAAQTVSARAHRVPSLVRRLKANAATLLEAHQTIAKALDEGRFITPAAEWLVDNYHVVAAQVREVQTDLPNGYYRLLPKLAEGPFAGYPRVFGLAWAFVAHTDSHFDPVALQRFVHAYQRIQPLTIGEIWAIAITLRIVLVENLRRSAVRILAARAGRQEADALADRLLGSKEKAPEPVSVVLGPLDSEMLPPALAVQLIQRLRDQDPNVTPALDWLEAHLARWNTSSEAIVRDEQKRQGASNLTVRNIITSMRLVSGMNWAELVESVSRVDAILGQDSQFREMDFPTRNLYRSAIEELSRGSGMSEDEIANRALTYSTRSPRQTTKTVGTSVQRTREPGFYLIAEGRNELEAGIGFRAPLRLRLRRFLIGRGIGGYVCSTLILASLLLTLPIIVLEQYGVGLGMMALLTCLGFIPALDLATALINRDVTRGFAPVILPGMELTDGVPDHLRTMVVIPILLTSKAAIAEYVERLEIHYLTSPTGALHFALLSDWKDAATEHTDDDATLLQAAVDGIARLNARHPDPQCDRFLLLHRRRIWNDVQSQWMGWERKRGKLHELNRLLRQATDTSFMDTASASAAIPSNVRYIITLDSDTRLPRESVRRLIGKMAHPLNHPIFDDASGRVTQGYGILQPRVTPSLPMGQEGSLFQRIISGPGGIDPYAAATSDLYQDLFGEGSFTGKGIYDLDAVDAALKDRISENTVLSHDLFEGVFARAGLASDIEVVEEFPARYDVAAARLHRWVRGDWQLLPWLLEHIRRGAGNGRHALPAMGFWKMADNLRRSLTAPAILAALIAGWVMPLPAAAIWSAFLLTAMAVPSLAPWFGAIIPHRFNVTPLSHLRALGSDLRLNLFQITSHVIFLPHQAWLMTDAIVRTLYRVYFSRRNLLEWMTAAQAKVGQHLDTRGFARQMGGSWLLIAGAAIVVLLSASRAWPIAAPIIFIWALSPAVADWISRSPRDAGRLLISESDTQTLRGIARRTWRYFETFVTPEDHMLPPDNFQETPQPVLAHRTSPTNLGLYLLSAVCARDFGWAGLSETVERLSATLDTMESLEKFRGHLFNWYDTGDLRPLDPKYISTVDSGNLAGHLIALANACRAWRESPHQDPRTVFRGLSDDLRLVHAQFNPASLPGTPLEALARHIRRGESEPDNCLALLTELLPIASAARNSMAAAGANAETLYWIDSLQRSARAHLHDLTLSAEDTDVIADRLATIEEVARRMAFAMDFSFLLDVERELLSIGYLVGEGKLDPSCYDLLASEARLSSLFSIAKGDVPTSHWFRLGRTVTPIGSGAALISWSGSMFEYLMPSLVMRAPAGSLLERTNRLTVRRQIRYGQQLGLPWGISESAYNVRDLEFTYQYSPFGVPSLALKRGLGEDAVIAPYATALALMVDPAAALRNFSRLDSLGGSGRFGFYEALDFTRKRLPVGEDVAIVRAFMSHHQGMSIVAIGNALFDGAMRARFHAEPIIQASELLLQERTPRDVALERPKVEEITTLGKGLDFAPAKIRRFTSPHGQIPDTHLLSNGRYAVMLTSAGSGYSRWKDLTVTRWREDATRDDWGSYIFLRDMHTDKYWSAGYQPTGVAADRYRVAFSEDRAEIQRRDGTLTTTLEIVVSGEDDAEVRRLSITNAGGQPREIEVTSYLELVLAPQGADMAHPAFSKMFVQTEYLAHLGALIATRRQRAPSEPEIWAAQIMVVEGESIGELRIETDRMAFIGRGRDLRSPISIAKGRLTGTVGTVLDPIFAMRRRLLIDGRATVRVAYWTIVASSRQKLLDLIDRHQDASAFQRAATLSWTQAQVQLRHLSIDPEEANTFQQLASHLLYANNSMRPAEETIRRGRGPQANLWPQGISGDLPIVLLRIDDIEDISVVQQALRAHEYWRMKQISVDLVIVNERATSYTQDLQLAIDAAVRASQSRPTPGEVPGRGTVFSLRADIISVEMRGILAAVARILLVAGRGTLSVQLGRMKIAPQMAIPKKTPGPVYPADDQPGNTLDTSTLEFFNGLGGFSDGGREYTVVLPADRSTPAPWINVIANPGFGFNVSAEGSGSTWSINSREHQLTPWSNDPVSDPPGEILYIKDEENDDLWGPTALPIRRSAAPYVTRHARGHSCFEHTAHGIATHLVQFVPLQDPVKISRLTLKNLTDRTRHLSVTSYVEWVLGAARGVTAPYAVTTRDAETGAILAQNAWNAAFQSGVAFVDFAGRQTEWTGDRREFIGRNGTLQSPAAMTSGLVLSGNVGAGYDPCGVLKTEIELAPGAAHEIVLFLGEAGDEIAARALIMRYRTADLDAVLGAVSSHWDDVLGQIEVKTPDRAMDIMLNGWMLYQTLACRIWARSGFYQASGAFGFRDQLQDGMALAVTRPDLTRAHLLRAAGRQFREGDLQHWWLPPHGQGVRTRISDDRVWLAYAVGHYVETTGDRGVLEEVLPFLDGPALGPGEHDSFFQPMTSDDKASLYEHCALGLDRSLEVGAHGLPLIGTGDWNDGLNRVGQEGRGESVWLGWFLYTTLLAFADLAVTVNDLARAGTWRSHATALQAALEAEGWDGNWYRRGYFDDGSALGSASSAECQIDSIAQSWAVLSGAAAPERAARAMMSLDQRLIRRDDKLALLFTPPFDQSMPDPGYIKGYPPGLRENGGQYTHAATWTVLALAKLGDGDKAADLFNLLNPINHAKDEAACARYKVEPYAVPADVYSVAPHSGRGGWTWYTGSAGWLYRAGIEGILGIKQRNTQLLIAPCMPKGWPGFEAIFRYKSTTYNIVVSRHIEKGDPAITASLDGRDLPSGPVRVPLIDDGATHEVLLRVS</sequence>
<feature type="transmembrane region" description="Helical" evidence="3">
    <location>
        <begin position="415"/>
        <end position="436"/>
    </location>
</feature>
<feature type="transmembrane region" description="Helical" evidence="3">
    <location>
        <begin position="442"/>
        <end position="466"/>
    </location>
</feature>
<dbReference type="Pfam" id="PF06165">
    <property type="entry name" value="GH94_b-supersand"/>
    <property type="match status" value="2"/>
</dbReference>
<dbReference type="PANTHER" id="PTHR37469">
    <property type="entry name" value="CELLOBIONIC ACID PHOSPHORYLASE-RELATED"/>
    <property type="match status" value="1"/>
</dbReference>
<proteinExistence type="predicted"/>
<protein>
    <submittedName>
        <fullName evidence="7">Glucoamylase family protein</fullName>
    </submittedName>
</protein>
<keyword evidence="3" id="KW-1133">Transmembrane helix</keyword>
<evidence type="ECO:0000313" key="7">
    <source>
        <dbReference type="EMBL" id="MDY0873698.1"/>
    </source>
</evidence>
<feature type="domain" description="Glycoamylase-like" evidence="5">
    <location>
        <begin position="1299"/>
        <end position="1504"/>
    </location>
</feature>
<evidence type="ECO:0000256" key="2">
    <source>
        <dbReference type="ARBA" id="ARBA00022679"/>
    </source>
</evidence>
<dbReference type="InterPro" id="IPR012341">
    <property type="entry name" value="6hp_glycosidase-like_sf"/>
</dbReference>
<keyword evidence="2" id="KW-0808">Transferase</keyword>
<dbReference type="InterPro" id="IPR037824">
    <property type="entry name" value="GH94N_2_NdvB"/>
</dbReference>
<evidence type="ECO:0000313" key="8">
    <source>
        <dbReference type="Proteomes" id="UP001271769"/>
    </source>
</evidence>
<dbReference type="EMBL" id="JAXCLX010000003">
    <property type="protein sequence ID" value="MDY0873698.1"/>
    <property type="molecule type" value="Genomic_DNA"/>
</dbReference>
<evidence type="ECO:0000259" key="6">
    <source>
        <dbReference type="Pfam" id="PF17167"/>
    </source>
</evidence>
<dbReference type="Pfam" id="PF17167">
    <property type="entry name" value="Glyco_hydro_94"/>
    <property type="match status" value="1"/>
</dbReference>
<gene>
    <name evidence="7" type="ORF">SMD31_17285</name>
</gene>
<keyword evidence="8" id="KW-1185">Reference proteome</keyword>
<dbReference type="Gene3D" id="2.60.420.10">
    <property type="entry name" value="Maltose phosphorylase, domain 3"/>
    <property type="match status" value="1"/>
</dbReference>